<dbReference type="OrthoDB" id="6782233at2759"/>
<dbReference type="EMBL" id="KK118309">
    <property type="protein sequence ID" value="KFM72687.1"/>
    <property type="molecule type" value="Genomic_DNA"/>
</dbReference>
<protein>
    <submittedName>
        <fullName evidence="1">DNA replication licensing factor MCM9</fullName>
    </submittedName>
</protein>
<name>A0A087U5P8_STEMI</name>
<evidence type="ECO:0000313" key="2">
    <source>
        <dbReference type="Proteomes" id="UP000054359"/>
    </source>
</evidence>
<dbReference type="Gene3D" id="2.20.28.10">
    <property type="match status" value="1"/>
</dbReference>
<dbReference type="InterPro" id="IPR012340">
    <property type="entry name" value="NA-bd_OB-fold"/>
</dbReference>
<dbReference type="Proteomes" id="UP000054359">
    <property type="component" value="Unassembled WGS sequence"/>
</dbReference>
<sequence>MIYKEHIHARLIALPSLPELYKTTLPNCYDIGQFMCINGTVIRASAPKMIEYRKTWRCSKCKHQFVIDACVEKGYICEKPLACPNPEWCNGKNFICMNTDISTKFCKD</sequence>
<dbReference type="Gene3D" id="2.40.50.140">
    <property type="entry name" value="Nucleic acid-binding proteins"/>
    <property type="match status" value="1"/>
</dbReference>
<dbReference type="STRING" id="407821.A0A087U5P8"/>
<evidence type="ECO:0000313" key="1">
    <source>
        <dbReference type="EMBL" id="KFM72687.1"/>
    </source>
</evidence>
<keyword evidence="2" id="KW-1185">Reference proteome</keyword>
<gene>
    <name evidence="1" type="ORF">X975_11518</name>
</gene>
<organism evidence="1 2">
    <name type="scientific">Stegodyphus mimosarum</name>
    <name type="common">African social velvet spider</name>
    <dbReference type="NCBI Taxonomy" id="407821"/>
    <lineage>
        <taxon>Eukaryota</taxon>
        <taxon>Metazoa</taxon>
        <taxon>Ecdysozoa</taxon>
        <taxon>Arthropoda</taxon>
        <taxon>Chelicerata</taxon>
        <taxon>Arachnida</taxon>
        <taxon>Araneae</taxon>
        <taxon>Araneomorphae</taxon>
        <taxon>Entelegynae</taxon>
        <taxon>Eresoidea</taxon>
        <taxon>Eresidae</taxon>
        <taxon>Stegodyphus</taxon>
    </lineage>
</organism>
<reference evidence="1 2" key="1">
    <citation type="submission" date="2013-11" db="EMBL/GenBank/DDBJ databases">
        <title>Genome sequencing of Stegodyphus mimosarum.</title>
        <authorList>
            <person name="Bechsgaard J."/>
        </authorList>
    </citation>
    <scope>NUCLEOTIDE SEQUENCE [LARGE SCALE GENOMIC DNA]</scope>
</reference>
<proteinExistence type="predicted"/>
<feature type="non-terminal residue" evidence="1">
    <location>
        <position position="108"/>
    </location>
</feature>
<dbReference type="AlphaFoldDB" id="A0A087U5P8"/>
<accession>A0A087U5P8</accession>
<dbReference type="SUPFAM" id="SSF50249">
    <property type="entry name" value="Nucleic acid-binding proteins"/>
    <property type="match status" value="1"/>
</dbReference>